<keyword evidence="2 4" id="KW-0863">Zinc-finger</keyword>
<dbReference type="PROSITE" id="PS50865">
    <property type="entry name" value="ZF_MYND_2"/>
    <property type="match status" value="1"/>
</dbReference>
<dbReference type="SUPFAM" id="SSF144232">
    <property type="entry name" value="HIT/MYND zinc finger-like"/>
    <property type="match status" value="1"/>
</dbReference>
<accession>A0A5C3KW40</accession>
<name>A0A5C3KW40_COPMA</name>
<keyword evidence="3" id="KW-0862">Zinc</keyword>
<keyword evidence="1" id="KW-0479">Metal-binding</keyword>
<organism evidence="7 8">
    <name type="scientific">Coprinopsis marcescibilis</name>
    <name type="common">Agaric fungus</name>
    <name type="synonym">Psathyrella marcescibilis</name>
    <dbReference type="NCBI Taxonomy" id="230819"/>
    <lineage>
        <taxon>Eukaryota</taxon>
        <taxon>Fungi</taxon>
        <taxon>Dikarya</taxon>
        <taxon>Basidiomycota</taxon>
        <taxon>Agaricomycotina</taxon>
        <taxon>Agaricomycetes</taxon>
        <taxon>Agaricomycetidae</taxon>
        <taxon>Agaricales</taxon>
        <taxon>Agaricineae</taxon>
        <taxon>Psathyrellaceae</taxon>
        <taxon>Coprinopsis</taxon>
    </lineage>
</organism>
<dbReference type="Pfam" id="PF01753">
    <property type="entry name" value="zf-MYND"/>
    <property type="match status" value="1"/>
</dbReference>
<feature type="domain" description="MYND-type" evidence="6">
    <location>
        <begin position="429"/>
        <end position="482"/>
    </location>
</feature>
<dbReference type="OrthoDB" id="3068872at2759"/>
<keyword evidence="8" id="KW-1185">Reference proteome</keyword>
<dbReference type="AlphaFoldDB" id="A0A5C3KW40"/>
<evidence type="ECO:0000256" key="1">
    <source>
        <dbReference type="ARBA" id="ARBA00022723"/>
    </source>
</evidence>
<evidence type="ECO:0000256" key="5">
    <source>
        <dbReference type="SAM" id="MobiDB-lite"/>
    </source>
</evidence>
<evidence type="ECO:0000256" key="4">
    <source>
        <dbReference type="PROSITE-ProRule" id="PRU00134"/>
    </source>
</evidence>
<evidence type="ECO:0000256" key="2">
    <source>
        <dbReference type="ARBA" id="ARBA00022771"/>
    </source>
</evidence>
<dbReference type="EMBL" id="ML210197">
    <property type="protein sequence ID" value="TFK24634.1"/>
    <property type="molecule type" value="Genomic_DNA"/>
</dbReference>
<sequence>MVDLTSRAQNWALAEQGSIPHLKVILIKWPTREHEAQRLWKILFKFLDKELIPDIEEYEQDLGDSRINVERALIALDGLVDATDHLPLFVGPHGPTPTCNIIVEHTDGLISWMKSVFRHYAPKTDQKDHYRTIIEKFSKILLLISRTRNILEAMDGGSPIQLAMLKSYSMLDLILTMWAAINPETQVFFPPYSIDRRTTSYLLELFEFYIFSDKSRALLFEEMDAWPKSTTDAFATSCIYRLQQLHQGFSDTNVEVKAACPGTFTLLAPTLLILAANKRMRRRFIRCRYLYYCAMCLYLCLHPTSEPVSPKNEDHLRMAQGLVEHLMGNPDIIVLGTRQLIEGRVVTMLAEGLSYPAWELETVYQTMMKLLAQSAFQGVAFKFYQLFEADPLPTPVREGHDAQVKGFKDDFVRTGMIMFTVADQTRDEASLCDNLEHREYMPNQIRTRPQTPSRYCSGCHSVLYCSRTCQKVDWKARHRDECTRARRKWRENAADRIVFRPLTRKMLQTIAVFYVDVLFREGRTAVDTGSYVFAIDFRAVPPGKQYIPFDEFLARPEFSLATSNTPRKSKRKSTREVGRPTKDKKAEEWYAQRVRTLIESSRDTGDRSVFADITTTYGLHEVRTFAKLVRKSEEWDSSYIVGNSVVRRHVYPPSPPLTPMQELQAQLDLAQHLIDRGK</sequence>
<evidence type="ECO:0000256" key="3">
    <source>
        <dbReference type="ARBA" id="ARBA00022833"/>
    </source>
</evidence>
<gene>
    <name evidence="7" type="ORF">FA15DRAFT_408948</name>
</gene>
<dbReference type="GO" id="GO:0008270">
    <property type="term" value="F:zinc ion binding"/>
    <property type="evidence" value="ECO:0007669"/>
    <property type="project" value="UniProtKB-KW"/>
</dbReference>
<feature type="compositionally biased region" description="Basic and acidic residues" evidence="5">
    <location>
        <begin position="574"/>
        <end position="584"/>
    </location>
</feature>
<dbReference type="Gene3D" id="6.10.140.2220">
    <property type="match status" value="1"/>
</dbReference>
<feature type="region of interest" description="Disordered" evidence="5">
    <location>
        <begin position="563"/>
        <end position="584"/>
    </location>
</feature>
<dbReference type="InterPro" id="IPR002893">
    <property type="entry name" value="Znf_MYND"/>
</dbReference>
<proteinExistence type="predicted"/>
<evidence type="ECO:0000259" key="6">
    <source>
        <dbReference type="PROSITE" id="PS50865"/>
    </source>
</evidence>
<reference evidence="7 8" key="1">
    <citation type="journal article" date="2019" name="Nat. Ecol. Evol.">
        <title>Megaphylogeny resolves global patterns of mushroom evolution.</title>
        <authorList>
            <person name="Varga T."/>
            <person name="Krizsan K."/>
            <person name="Foldi C."/>
            <person name="Dima B."/>
            <person name="Sanchez-Garcia M."/>
            <person name="Sanchez-Ramirez S."/>
            <person name="Szollosi G.J."/>
            <person name="Szarkandi J.G."/>
            <person name="Papp V."/>
            <person name="Albert L."/>
            <person name="Andreopoulos W."/>
            <person name="Angelini C."/>
            <person name="Antonin V."/>
            <person name="Barry K.W."/>
            <person name="Bougher N.L."/>
            <person name="Buchanan P."/>
            <person name="Buyck B."/>
            <person name="Bense V."/>
            <person name="Catcheside P."/>
            <person name="Chovatia M."/>
            <person name="Cooper J."/>
            <person name="Damon W."/>
            <person name="Desjardin D."/>
            <person name="Finy P."/>
            <person name="Geml J."/>
            <person name="Haridas S."/>
            <person name="Hughes K."/>
            <person name="Justo A."/>
            <person name="Karasinski D."/>
            <person name="Kautmanova I."/>
            <person name="Kiss B."/>
            <person name="Kocsube S."/>
            <person name="Kotiranta H."/>
            <person name="LaButti K.M."/>
            <person name="Lechner B.E."/>
            <person name="Liimatainen K."/>
            <person name="Lipzen A."/>
            <person name="Lukacs Z."/>
            <person name="Mihaltcheva S."/>
            <person name="Morgado L.N."/>
            <person name="Niskanen T."/>
            <person name="Noordeloos M.E."/>
            <person name="Ohm R.A."/>
            <person name="Ortiz-Santana B."/>
            <person name="Ovrebo C."/>
            <person name="Racz N."/>
            <person name="Riley R."/>
            <person name="Savchenko A."/>
            <person name="Shiryaev A."/>
            <person name="Soop K."/>
            <person name="Spirin V."/>
            <person name="Szebenyi C."/>
            <person name="Tomsovsky M."/>
            <person name="Tulloss R.E."/>
            <person name="Uehling J."/>
            <person name="Grigoriev I.V."/>
            <person name="Vagvolgyi C."/>
            <person name="Papp T."/>
            <person name="Martin F.M."/>
            <person name="Miettinen O."/>
            <person name="Hibbett D.S."/>
            <person name="Nagy L.G."/>
        </authorList>
    </citation>
    <scope>NUCLEOTIDE SEQUENCE [LARGE SCALE GENOMIC DNA]</scope>
    <source>
        <strain evidence="7 8">CBS 121175</strain>
    </source>
</reference>
<evidence type="ECO:0000313" key="7">
    <source>
        <dbReference type="EMBL" id="TFK24634.1"/>
    </source>
</evidence>
<evidence type="ECO:0000313" key="8">
    <source>
        <dbReference type="Proteomes" id="UP000307440"/>
    </source>
</evidence>
<protein>
    <recommendedName>
        <fullName evidence="6">MYND-type domain-containing protein</fullName>
    </recommendedName>
</protein>
<dbReference type="Proteomes" id="UP000307440">
    <property type="component" value="Unassembled WGS sequence"/>
</dbReference>